<sequence length="283" mass="31745">MTTGLLSRQLEDIRNTLIKASDRREPELRNRAQLVMGRVAMGENEGLRTTKQDVTALRGATDRECSAMTRLVTVHHETCELVELEAMLPEIKGSIPESGQELSRGVDGDFEFARGGPFHSLDCQPTPYAGSLSPEIAPYAVALMLETSSCKWEHVKSRSTYLFSSNTDESHDKRELENMIRNENGCLIGHGGYVTGEEDKKRQLTRRLIIYNLAADVDEKSILVFLAKYRSNLLRVTLLSERDPVKGTRTAHVDMDSRRAAVYASFHYGHIFGLMVKTKLAVE</sequence>
<gene>
    <name evidence="1" type="ORF">COCMIDRAFT_5490</name>
</gene>
<name>W6Z5P0_COCMI</name>
<evidence type="ECO:0000313" key="2">
    <source>
        <dbReference type="Proteomes" id="UP000054032"/>
    </source>
</evidence>
<organism evidence="1 2">
    <name type="scientific">Bipolaris oryzae ATCC 44560</name>
    <dbReference type="NCBI Taxonomy" id="930090"/>
    <lineage>
        <taxon>Eukaryota</taxon>
        <taxon>Fungi</taxon>
        <taxon>Dikarya</taxon>
        <taxon>Ascomycota</taxon>
        <taxon>Pezizomycotina</taxon>
        <taxon>Dothideomycetes</taxon>
        <taxon>Pleosporomycetidae</taxon>
        <taxon>Pleosporales</taxon>
        <taxon>Pleosporineae</taxon>
        <taxon>Pleosporaceae</taxon>
        <taxon>Bipolaris</taxon>
    </lineage>
</organism>
<dbReference type="Proteomes" id="UP000054032">
    <property type="component" value="Unassembled WGS sequence"/>
</dbReference>
<proteinExistence type="predicted"/>
<reference evidence="1 2" key="1">
    <citation type="journal article" date="2013" name="PLoS Genet.">
        <title>Comparative genome structure, secondary metabolite, and effector coding capacity across Cochliobolus pathogens.</title>
        <authorList>
            <person name="Condon B.J."/>
            <person name="Leng Y."/>
            <person name="Wu D."/>
            <person name="Bushley K.E."/>
            <person name="Ohm R.A."/>
            <person name="Otillar R."/>
            <person name="Martin J."/>
            <person name="Schackwitz W."/>
            <person name="Grimwood J."/>
            <person name="MohdZainudin N."/>
            <person name="Xue C."/>
            <person name="Wang R."/>
            <person name="Manning V.A."/>
            <person name="Dhillon B."/>
            <person name="Tu Z.J."/>
            <person name="Steffenson B.J."/>
            <person name="Salamov A."/>
            <person name="Sun H."/>
            <person name="Lowry S."/>
            <person name="LaButti K."/>
            <person name="Han J."/>
            <person name="Copeland A."/>
            <person name="Lindquist E."/>
            <person name="Barry K."/>
            <person name="Schmutz J."/>
            <person name="Baker S.E."/>
            <person name="Ciuffetti L.M."/>
            <person name="Grigoriev I.V."/>
            <person name="Zhong S."/>
            <person name="Turgeon B.G."/>
        </authorList>
    </citation>
    <scope>NUCLEOTIDE SEQUENCE [LARGE SCALE GENOMIC DNA]</scope>
    <source>
        <strain evidence="1 2">ATCC 44560</strain>
    </source>
</reference>
<dbReference type="eggNOG" id="ENOG502R8Q8">
    <property type="taxonomic scope" value="Eukaryota"/>
</dbReference>
<protein>
    <submittedName>
        <fullName evidence="1">Uncharacterized protein</fullName>
    </submittedName>
</protein>
<dbReference type="EMBL" id="KI963987">
    <property type="protein sequence ID" value="EUC45285.1"/>
    <property type="molecule type" value="Genomic_DNA"/>
</dbReference>
<dbReference type="GeneID" id="19124633"/>
<accession>W6Z5P0</accession>
<dbReference type="OrthoDB" id="3796937at2759"/>
<evidence type="ECO:0000313" key="1">
    <source>
        <dbReference type="EMBL" id="EUC45285.1"/>
    </source>
</evidence>
<dbReference type="KEGG" id="bor:COCMIDRAFT_5490"/>
<dbReference type="RefSeq" id="XP_007688170.1">
    <property type="nucleotide sequence ID" value="XM_007689980.1"/>
</dbReference>
<dbReference type="AlphaFoldDB" id="W6Z5P0"/>
<dbReference type="HOGENOM" id="CLU_085761_0_0_1"/>
<keyword evidence="2" id="KW-1185">Reference proteome</keyword>